<dbReference type="InterPro" id="IPR017926">
    <property type="entry name" value="GATASE"/>
</dbReference>
<organism evidence="15 16">
    <name type="scientific">Marinobacterium nitratireducens</name>
    <dbReference type="NCBI Taxonomy" id="518897"/>
    <lineage>
        <taxon>Bacteria</taxon>
        <taxon>Pseudomonadati</taxon>
        <taxon>Pseudomonadota</taxon>
        <taxon>Gammaproteobacteria</taxon>
        <taxon>Oceanospirillales</taxon>
        <taxon>Oceanospirillaceae</taxon>
        <taxon>Marinobacterium</taxon>
    </lineage>
</organism>
<dbReference type="SUPFAM" id="SSF52317">
    <property type="entry name" value="Class I glutamine amidotransferase-like"/>
    <property type="match status" value="1"/>
</dbReference>
<evidence type="ECO:0000256" key="4">
    <source>
        <dbReference type="ARBA" id="ARBA00022490"/>
    </source>
</evidence>
<dbReference type="InterPro" id="IPR029062">
    <property type="entry name" value="Class_I_gatase-like"/>
</dbReference>
<evidence type="ECO:0000256" key="3">
    <source>
        <dbReference type="ARBA" id="ARBA00011152"/>
    </source>
</evidence>
<dbReference type="FunFam" id="3.40.50.880:FF:000023">
    <property type="entry name" value="Imidazole glycerol phosphate synthase subunit HisH"/>
    <property type="match status" value="1"/>
</dbReference>
<dbReference type="HAMAP" id="MF_00278">
    <property type="entry name" value="HisH"/>
    <property type="match status" value="1"/>
</dbReference>
<dbReference type="Proteomes" id="UP000599578">
    <property type="component" value="Unassembled WGS sequence"/>
</dbReference>
<protein>
    <recommendedName>
        <fullName evidence="12">Imidazole glycerol phosphate synthase subunit HisH</fullName>
        <ecNumber evidence="12">4.3.2.10</ecNumber>
    </recommendedName>
    <alternativeName>
        <fullName evidence="12">IGP synthase glutaminase subunit</fullName>
        <ecNumber evidence="12">3.5.1.2</ecNumber>
    </alternativeName>
    <alternativeName>
        <fullName evidence="12">IGP synthase subunit HisH</fullName>
    </alternativeName>
    <alternativeName>
        <fullName evidence="12">ImGP synthase subunit HisH</fullName>
        <shortName evidence="12">IGPS subunit HisH</shortName>
    </alternativeName>
</protein>
<dbReference type="EC" id="4.3.2.10" evidence="12"/>
<dbReference type="GO" id="GO:0000107">
    <property type="term" value="F:imidazoleglycerol-phosphate synthase activity"/>
    <property type="evidence" value="ECO:0007669"/>
    <property type="project" value="UniProtKB-UniRule"/>
</dbReference>
<evidence type="ECO:0000256" key="9">
    <source>
        <dbReference type="ARBA" id="ARBA00023239"/>
    </source>
</evidence>
<comment type="pathway">
    <text evidence="2 12">Amino-acid biosynthesis; L-histidine biosynthesis; L-histidine from 5-phospho-alpha-D-ribose 1-diphosphate: step 5/9.</text>
</comment>
<dbReference type="PROSITE" id="PS51273">
    <property type="entry name" value="GATASE_TYPE_1"/>
    <property type="match status" value="1"/>
</dbReference>
<reference evidence="15 16" key="1">
    <citation type="journal article" date="2014" name="Int. J. Syst. Evol. Microbiol.">
        <title>Complete genome sequence of Corynebacterium casei LMG S-19264T (=DSM 44701T), isolated from a smear-ripened cheese.</title>
        <authorList>
            <consortium name="US DOE Joint Genome Institute (JGI-PGF)"/>
            <person name="Walter F."/>
            <person name="Albersmeier A."/>
            <person name="Kalinowski J."/>
            <person name="Ruckert C."/>
        </authorList>
    </citation>
    <scope>NUCLEOTIDE SEQUENCE [LARGE SCALE GENOMIC DNA]</scope>
    <source>
        <strain evidence="15 16">CGMCC 1.7286</strain>
    </source>
</reference>
<keyword evidence="6 12" id="KW-0378">Hydrolase</keyword>
<dbReference type="GO" id="GO:0000105">
    <property type="term" value="P:L-histidine biosynthetic process"/>
    <property type="evidence" value="ECO:0007669"/>
    <property type="project" value="UniProtKB-UniRule"/>
</dbReference>
<evidence type="ECO:0000256" key="7">
    <source>
        <dbReference type="ARBA" id="ARBA00022962"/>
    </source>
</evidence>
<keyword evidence="5 12" id="KW-0028">Amino-acid biosynthesis</keyword>
<evidence type="ECO:0000256" key="2">
    <source>
        <dbReference type="ARBA" id="ARBA00005091"/>
    </source>
</evidence>
<comment type="subunit">
    <text evidence="3 12">Heterodimer of HisH and HisF.</text>
</comment>
<dbReference type="GO" id="GO:0005737">
    <property type="term" value="C:cytoplasm"/>
    <property type="evidence" value="ECO:0007669"/>
    <property type="project" value="UniProtKB-SubCell"/>
</dbReference>
<name>A0A917Z8Z2_9GAMM</name>
<keyword evidence="16" id="KW-1185">Reference proteome</keyword>
<evidence type="ECO:0000313" key="15">
    <source>
        <dbReference type="EMBL" id="GGO77724.1"/>
    </source>
</evidence>
<gene>
    <name evidence="12 15" type="primary">hisH</name>
    <name evidence="15" type="ORF">GCM10011348_07930</name>
</gene>
<evidence type="ECO:0000313" key="16">
    <source>
        <dbReference type="Proteomes" id="UP000599578"/>
    </source>
</evidence>
<keyword evidence="9 12" id="KW-0456">Lyase</keyword>
<dbReference type="Gene3D" id="3.40.50.880">
    <property type="match status" value="1"/>
</dbReference>
<keyword evidence="4 12" id="KW-0963">Cytoplasm</keyword>
<comment type="caution">
    <text evidence="15">The sequence shown here is derived from an EMBL/GenBank/DDBJ whole genome shotgun (WGS) entry which is preliminary data.</text>
</comment>
<dbReference type="GO" id="GO:0004359">
    <property type="term" value="F:glutaminase activity"/>
    <property type="evidence" value="ECO:0007669"/>
    <property type="project" value="UniProtKB-EC"/>
</dbReference>
<evidence type="ECO:0000256" key="13">
    <source>
        <dbReference type="PIRSR" id="PIRSR000495-1"/>
    </source>
</evidence>
<dbReference type="EMBL" id="BMLT01000002">
    <property type="protein sequence ID" value="GGO77724.1"/>
    <property type="molecule type" value="Genomic_DNA"/>
</dbReference>
<feature type="domain" description="Glutamine amidotransferase" evidence="14">
    <location>
        <begin position="6"/>
        <end position="209"/>
    </location>
</feature>
<dbReference type="InterPro" id="IPR010139">
    <property type="entry name" value="Imidazole-glycPsynth_HisH"/>
</dbReference>
<dbReference type="EC" id="3.5.1.2" evidence="12"/>
<feature type="active site" evidence="12 13">
    <location>
        <position position="193"/>
    </location>
</feature>
<comment type="catalytic activity">
    <reaction evidence="10 12">
        <text>5-[(5-phospho-1-deoxy-D-ribulos-1-ylimino)methylamino]-1-(5-phospho-beta-D-ribosyl)imidazole-4-carboxamide + L-glutamine = D-erythro-1-(imidazol-4-yl)glycerol 3-phosphate + 5-amino-1-(5-phospho-beta-D-ribosyl)imidazole-4-carboxamide + L-glutamate + H(+)</text>
        <dbReference type="Rhea" id="RHEA:24793"/>
        <dbReference type="ChEBI" id="CHEBI:15378"/>
        <dbReference type="ChEBI" id="CHEBI:29985"/>
        <dbReference type="ChEBI" id="CHEBI:58278"/>
        <dbReference type="ChEBI" id="CHEBI:58359"/>
        <dbReference type="ChEBI" id="CHEBI:58475"/>
        <dbReference type="ChEBI" id="CHEBI:58525"/>
        <dbReference type="EC" id="4.3.2.10"/>
    </reaction>
</comment>
<dbReference type="PANTHER" id="PTHR42701">
    <property type="entry name" value="IMIDAZOLE GLYCEROL PHOSPHATE SYNTHASE SUBUNIT HISH"/>
    <property type="match status" value="1"/>
</dbReference>
<comment type="catalytic activity">
    <reaction evidence="11 12">
        <text>L-glutamine + H2O = L-glutamate + NH4(+)</text>
        <dbReference type="Rhea" id="RHEA:15889"/>
        <dbReference type="ChEBI" id="CHEBI:15377"/>
        <dbReference type="ChEBI" id="CHEBI:28938"/>
        <dbReference type="ChEBI" id="CHEBI:29985"/>
        <dbReference type="ChEBI" id="CHEBI:58359"/>
        <dbReference type="EC" id="3.5.1.2"/>
    </reaction>
</comment>
<keyword evidence="7 12" id="KW-0315">Glutamine amidotransferase</keyword>
<evidence type="ECO:0000256" key="12">
    <source>
        <dbReference type="HAMAP-Rule" id="MF_00278"/>
    </source>
</evidence>
<dbReference type="PIRSF" id="PIRSF000495">
    <property type="entry name" value="Amidotransf_hisH"/>
    <property type="match status" value="1"/>
</dbReference>
<dbReference type="NCBIfam" id="TIGR01855">
    <property type="entry name" value="IMP_synth_hisH"/>
    <property type="match status" value="1"/>
</dbReference>
<evidence type="ECO:0000256" key="6">
    <source>
        <dbReference type="ARBA" id="ARBA00022801"/>
    </source>
</evidence>
<dbReference type="AlphaFoldDB" id="A0A917Z8Z2"/>
<sequence>MSSIAVIDYGMGNLHSVAKALEFVQPGVEVRVTADPEQVRTADRVLLPGVGAIRDCMAEIRRLGVDREVAEAIASGKPFLGICVGYQALMQDSEENGGVPCLGEFDGHVRFFGDNLKDESGEKLKVPHMGWNCVEQSLDHPLWAGIENGSRFYFVHSYYVKLDNRDQVAGTCNYGLDFDVALHHKNVFAVQFHPEKSAKPGLQLLKNFLEWDGNAS</sequence>
<evidence type="ECO:0000256" key="1">
    <source>
        <dbReference type="ARBA" id="ARBA00004496"/>
    </source>
</evidence>
<dbReference type="Pfam" id="PF00117">
    <property type="entry name" value="GATase"/>
    <property type="match status" value="1"/>
</dbReference>
<evidence type="ECO:0000256" key="10">
    <source>
        <dbReference type="ARBA" id="ARBA00047838"/>
    </source>
</evidence>
<evidence type="ECO:0000256" key="5">
    <source>
        <dbReference type="ARBA" id="ARBA00022605"/>
    </source>
</evidence>
<feature type="active site" evidence="12 13">
    <location>
        <position position="195"/>
    </location>
</feature>
<comment type="function">
    <text evidence="12">IGPS catalyzes the conversion of PRFAR and glutamine to IGP, AICAR and glutamate. The HisH subunit catalyzes the hydrolysis of glutamine to glutamate and ammonia as part of the synthesis of IGP and AICAR. The resulting ammonia molecule is channeled to the active site of HisF.</text>
</comment>
<feature type="active site" description="Nucleophile" evidence="12 13">
    <location>
        <position position="83"/>
    </location>
</feature>
<dbReference type="CDD" id="cd01748">
    <property type="entry name" value="GATase1_IGP_Synthase"/>
    <property type="match status" value="1"/>
</dbReference>
<dbReference type="PANTHER" id="PTHR42701:SF2">
    <property type="entry name" value="IMIDAZOLE GLYCEROL PHOSPHATE SYNTHASE SUBUNIT HISH 1"/>
    <property type="match status" value="1"/>
</dbReference>
<comment type="subcellular location">
    <subcellularLocation>
        <location evidence="1 12">Cytoplasm</location>
    </subcellularLocation>
</comment>
<proteinExistence type="inferred from homology"/>
<dbReference type="GO" id="GO:0016829">
    <property type="term" value="F:lyase activity"/>
    <property type="evidence" value="ECO:0007669"/>
    <property type="project" value="UniProtKB-KW"/>
</dbReference>
<keyword evidence="8 12" id="KW-0368">Histidine biosynthesis</keyword>
<evidence type="ECO:0000259" key="14">
    <source>
        <dbReference type="Pfam" id="PF00117"/>
    </source>
</evidence>
<accession>A0A917Z8Z2</accession>
<dbReference type="RefSeq" id="WP_188858550.1">
    <property type="nucleotide sequence ID" value="NZ_BMLT01000002.1"/>
</dbReference>
<evidence type="ECO:0000256" key="11">
    <source>
        <dbReference type="ARBA" id="ARBA00049534"/>
    </source>
</evidence>
<evidence type="ECO:0000256" key="8">
    <source>
        <dbReference type="ARBA" id="ARBA00023102"/>
    </source>
</evidence>